<organism evidence="2">
    <name type="scientific">freshwater metagenome</name>
    <dbReference type="NCBI Taxonomy" id="449393"/>
    <lineage>
        <taxon>unclassified sequences</taxon>
        <taxon>metagenomes</taxon>
        <taxon>ecological metagenomes</taxon>
    </lineage>
</organism>
<proteinExistence type="predicted"/>
<dbReference type="EMBL" id="CAFBNF010000198">
    <property type="protein sequence ID" value="CAB4954101.1"/>
    <property type="molecule type" value="Genomic_DNA"/>
</dbReference>
<evidence type="ECO:0000313" key="2">
    <source>
        <dbReference type="EMBL" id="CAB4954101.1"/>
    </source>
</evidence>
<dbReference type="PANTHER" id="PTHR34180">
    <property type="entry name" value="PEPTIDASE C45"/>
    <property type="match status" value="1"/>
</dbReference>
<feature type="domain" description="Peptidase C45 hydrolase" evidence="1">
    <location>
        <begin position="152"/>
        <end position="262"/>
    </location>
</feature>
<evidence type="ECO:0000259" key="1">
    <source>
        <dbReference type="Pfam" id="PF03417"/>
    </source>
</evidence>
<sequence length="339" mass="35710">MSTPVSVSGTGHQRGQALGEIMRDRIRDVVGAVVDSLGGPAEVQRFVTDTSFEAAIATYTPDLLAEFDAMATSSGVPRDHLLAHNLMDEHWWWQQTGATREACSTLAIAVEPPLLGQTMDLDRVLDGSQVVLRSTDESGRTTAVLTSAGLMGLCGLSSAGFGICVNALTTLEHSATGLPVAFVLRGALAQPDARAALAFLQSVPHASGQHYAIVSHDAHGGLFTASVECSAFGAVVSAPANRGFGHANHPLATADIDPTMAPGQSRSHLRQGVLDAHVAETLDDLADLLSSPPLCVSRTDSDWFTFGALAMRLGDELTLRYSLGPPDAEPWHEIVVSRN</sequence>
<dbReference type="InterPro" id="IPR005079">
    <property type="entry name" value="Peptidase_C45_hydrolase"/>
</dbReference>
<gene>
    <name evidence="2" type="ORF">UFOPK3773_01580</name>
    <name evidence="3" type="ORF">UFOPK3992_00689</name>
</gene>
<dbReference type="Gene3D" id="3.60.60.10">
    <property type="entry name" value="Penicillin V Acylase, Chain A"/>
    <property type="match status" value="1"/>
</dbReference>
<dbReference type="Pfam" id="PF03417">
    <property type="entry name" value="AAT"/>
    <property type="match status" value="1"/>
</dbReference>
<evidence type="ECO:0000313" key="3">
    <source>
        <dbReference type="EMBL" id="CAB5001743.1"/>
    </source>
</evidence>
<dbReference type="EMBL" id="CAFBOZ010000080">
    <property type="protein sequence ID" value="CAB5001743.1"/>
    <property type="molecule type" value="Genomic_DNA"/>
</dbReference>
<dbReference type="AlphaFoldDB" id="A0A6J7KFA2"/>
<dbReference type="InterPro" id="IPR047794">
    <property type="entry name" value="C45_proenzyme-like"/>
</dbReference>
<dbReference type="Gene3D" id="1.10.10.2120">
    <property type="match status" value="1"/>
</dbReference>
<accession>A0A6J7KFA2</accession>
<dbReference type="PANTHER" id="PTHR34180:SF1">
    <property type="entry name" value="BETA-ALANYL-DOPAMINE_CARCININE HYDROLASE"/>
    <property type="match status" value="1"/>
</dbReference>
<dbReference type="NCBIfam" id="NF040521">
    <property type="entry name" value="C45_proenzyme"/>
    <property type="match status" value="1"/>
</dbReference>
<dbReference type="InterPro" id="IPR047801">
    <property type="entry name" value="Peptidase_C45"/>
</dbReference>
<reference evidence="2" key="1">
    <citation type="submission" date="2020-05" db="EMBL/GenBank/DDBJ databases">
        <authorList>
            <person name="Chiriac C."/>
            <person name="Salcher M."/>
            <person name="Ghai R."/>
            <person name="Kavagutti S V."/>
        </authorList>
    </citation>
    <scope>NUCLEOTIDE SEQUENCE</scope>
</reference>
<name>A0A6J7KFA2_9ZZZZ</name>
<protein>
    <submittedName>
        <fullName evidence="2">Unannotated protein</fullName>
    </submittedName>
</protein>